<keyword evidence="2 5" id="KW-0645">Protease</keyword>
<organism evidence="5 6">
    <name type="scientific">Acetobacter sacchari</name>
    <dbReference type="NCBI Taxonomy" id="2661687"/>
    <lineage>
        <taxon>Bacteria</taxon>
        <taxon>Pseudomonadati</taxon>
        <taxon>Pseudomonadota</taxon>
        <taxon>Alphaproteobacteria</taxon>
        <taxon>Acetobacterales</taxon>
        <taxon>Acetobacteraceae</taxon>
        <taxon>Acetobacter</taxon>
    </lineage>
</organism>
<evidence type="ECO:0000259" key="4">
    <source>
        <dbReference type="Pfam" id="PF04586"/>
    </source>
</evidence>
<evidence type="ECO:0000256" key="3">
    <source>
        <dbReference type="ARBA" id="ARBA00022801"/>
    </source>
</evidence>
<accession>A0ABS3M057</accession>
<dbReference type="Pfam" id="PF04586">
    <property type="entry name" value="Peptidase_S78"/>
    <property type="match status" value="1"/>
</dbReference>
<evidence type="ECO:0000256" key="1">
    <source>
        <dbReference type="ARBA" id="ARBA00022612"/>
    </source>
</evidence>
<feature type="domain" description="Prohead serine protease" evidence="4">
    <location>
        <begin position="20"/>
        <end position="170"/>
    </location>
</feature>
<dbReference type="EMBL" id="JAFVMF010000024">
    <property type="protein sequence ID" value="MBO1361527.1"/>
    <property type="molecule type" value="Genomic_DNA"/>
</dbReference>
<dbReference type="Proteomes" id="UP000664771">
    <property type="component" value="Unassembled WGS sequence"/>
</dbReference>
<dbReference type="InterPro" id="IPR054613">
    <property type="entry name" value="Peptidase_S78_dom"/>
</dbReference>
<evidence type="ECO:0000313" key="6">
    <source>
        <dbReference type="Proteomes" id="UP000664771"/>
    </source>
</evidence>
<dbReference type="NCBIfam" id="TIGR01543">
    <property type="entry name" value="proheadase_HK97"/>
    <property type="match status" value="1"/>
</dbReference>
<keyword evidence="1" id="KW-1188">Viral release from host cell</keyword>
<gene>
    <name evidence="5" type="ORF">J2D73_17210</name>
</gene>
<keyword evidence="6" id="KW-1185">Reference proteome</keyword>
<dbReference type="RefSeq" id="WP_207883342.1">
    <property type="nucleotide sequence ID" value="NZ_JAFVMF010000024.1"/>
</dbReference>
<dbReference type="InterPro" id="IPR006433">
    <property type="entry name" value="Prohead_protease"/>
</dbReference>
<dbReference type="GO" id="GO:0006508">
    <property type="term" value="P:proteolysis"/>
    <property type="evidence" value="ECO:0007669"/>
    <property type="project" value="UniProtKB-KW"/>
</dbReference>
<name>A0ABS3M057_9PROT</name>
<evidence type="ECO:0000256" key="2">
    <source>
        <dbReference type="ARBA" id="ARBA00022670"/>
    </source>
</evidence>
<reference evidence="5 6" key="1">
    <citation type="submission" date="2021-03" db="EMBL/GenBank/DDBJ databases">
        <title>The complete genome sequence of Acetobacter sacchari TBRC 11175.</title>
        <authorList>
            <person name="Charoenyingcharoen P."/>
            <person name="Yukphan P."/>
        </authorList>
    </citation>
    <scope>NUCLEOTIDE SEQUENCE [LARGE SCALE GENOMIC DNA]</scope>
    <source>
        <strain evidence="5 6">TBRC 11175</strain>
    </source>
</reference>
<comment type="caution">
    <text evidence="5">The sequence shown here is derived from an EMBL/GenBank/DDBJ whole genome shotgun (WGS) entry which is preliminary data.</text>
</comment>
<protein>
    <submittedName>
        <fullName evidence="5">HK97 family phage prohead protease</fullName>
    </submittedName>
</protein>
<dbReference type="GO" id="GO:0008233">
    <property type="term" value="F:peptidase activity"/>
    <property type="evidence" value="ECO:0007669"/>
    <property type="project" value="UniProtKB-KW"/>
</dbReference>
<keyword evidence="3" id="KW-0378">Hydrolase</keyword>
<proteinExistence type="predicted"/>
<sequence>MIDGDYLAAPFEVKFAPGATDGTFEGYGSVFNNTDAHGDVVLPGAFADSLAERKSQGRGIAMHVMHGFLGGDGLPAGVWTDASEDSHGLHLKGKLSGMDTDYGKRLYGLVKDGALSGLSIGFSVPDGGAIKGTQVGEPRRQLKRVNLHEVSLVDDPSNAMARVTDMKRRLAAPELRSTITPAKATDAVAAAIQLHQSALVGGDSPTQDERDALLQHLQAAHEALTGAPLALDAKAAPLREIRAVAAGILELLGAAPRATSPFSQFASLDLPNLSGL</sequence>
<evidence type="ECO:0000313" key="5">
    <source>
        <dbReference type="EMBL" id="MBO1361527.1"/>
    </source>
</evidence>